<feature type="region of interest" description="Disordered" evidence="1">
    <location>
        <begin position="317"/>
        <end position="337"/>
    </location>
</feature>
<feature type="transmembrane region" description="Helical" evidence="2">
    <location>
        <begin position="235"/>
        <end position="256"/>
    </location>
</feature>
<feature type="transmembrane region" description="Helical" evidence="2">
    <location>
        <begin position="268"/>
        <end position="286"/>
    </location>
</feature>
<feature type="transmembrane region" description="Helical" evidence="2">
    <location>
        <begin position="123"/>
        <end position="144"/>
    </location>
</feature>
<keyword evidence="4" id="KW-1185">Reference proteome</keyword>
<evidence type="ECO:0000313" key="4">
    <source>
        <dbReference type="Proteomes" id="UP000634136"/>
    </source>
</evidence>
<organism evidence="3 4">
    <name type="scientific">Senna tora</name>
    <dbReference type="NCBI Taxonomy" id="362788"/>
    <lineage>
        <taxon>Eukaryota</taxon>
        <taxon>Viridiplantae</taxon>
        <taxon>Streptophyta</taxon>
        <taxon>Embryophyta</taxon>
        <taxon>Tracheophyta</taxon>
        <taxon>Spermatophyta</taxon>
        <taxon>Magnoliopsida</taxon>
        <taxon>eudicotyledons</taxon>
        <taxon>Gunneridae</taxon>
        <taxon>Pentapetalae</taxon>
        <taxon>rosids</taxon>
        <taxon>fabids</taxon>
        <taxon>Fabales</taxon>
        <taxon>Fabaceae</taxon>
        <taxon>Caesalpinioideae</taxon>
        <taxon>Cassia clade</taxon>
        <taxon>Senna</taxon>
    </lineage>
</organism>
<name>A0A834SD92_9FABA</name>
<comment type="caution">
    <text evidence="3">The sequence shown here is derived from an EMBL/GenBank/DDBJ whole genome shotgun (WGS) entry which is preliminary data.</text>
</comment>
<keyword evidence="2" id="KW-0812">Transmembrane</keyword>
<dbReference type="Pfam" id="PF12056">
    <property type="entry name" value="DUF3537"/>
    <property type="match status" value="1"/>
</dbReference>
<evidence type="ECO:0000256" key="1">
    <source>
        <dbReference type="SAM" id="MobiDB-lite"/>
    </source>
</evidence>
<dbReference type="PANTHER" id="PTHR31963">
    <property type="entry name" value="RAS GUANINE NUCLEOTIDE EXCHANGE FACTOR K"/>
    <property type="match status" value="1"/>
</dbReference>
<evidence type="ECO:0000256" key="2">
    <source>
        <dbReference type="SAM" id="Phobius"/>
    </source>
</evidence>
<dbReference type="PANTHER" id="PTHR31963:SF17">
    <property type="entry name" value="PROTEIN, PUTATIVE (DUF3537)-RELATED"/>
    <property type="match status" value="1"/>
</dbReference>
<keyword evidence="2" id="KW-1133">Transmembrane helix</keyword>
<proteinExistence type="predicted"/>
<keyword evidence="2" id="KW-0472">Membrane</keyword>
<feature type="compositionally biased region" description="Acidic residues" evidence="1">
    <location>
        <begin position="320"/>
        <end position="334"/>
    </location>
</feature>
<sequence length="400" mass="46123">MEDESAGFPRNNYDNKGISFISFVRWVFLDQSNVWRTSVCWSVFFVLAIVVPLVSHLLLYSDHPYHIPVQLSLSVIATLSFLCLSRWDRKYGITNFLLFDKVCHEAPKIQRRYALQLQRTMKVMLVWGLPCFVAECGYKIWWYMSVSGKSYNYGDNIIYIRSSSIILCVLQLSSWVYRVSIFLVVCVVFGLICYLQILKLENLSQLLLHQQTELGLIMMEHLKMRRNLRIISHRFRAFIVASLFLVTLTHLVFLLITTRLGAHLDIDLMLVSISLVSGVFIVLRSATKMTHKAQSNTCLASKWHIFSTITSFQSIPNWGSDEDDDDVGDEEDDLDNSKKLPLQTHTVSFQKRQALVTYMENNRAGMTVFGFVVDRTCLHSIFALQFALCLWLLNKTIGQI</sequence>
<reference evidence="3" key="1">
    <citation type="submission" date="2020-09" db="EMBL/GenBank/DDBJ databases">
        <title>Genome-Enabled Discovery of Anthraquinone Biosynthesis in Senna tora.</title>
        <authorList>
            <person name="Kang S.-H."/>
            <person name="Pandey R.P."/>
            <person name="Lee C.-M."/>
            <person name="Sim J.-S."/>
            <person name="Jeong J.-T."/>
            <person name="Choi B.-S."/>
            <person name="Jung M."/>
            <person name="Ginzburg D."/>
            <person name="Zhao K."/>
            <person name="Won S.Y."/>
            <person name="Oh T.-J."/>
            <person name="Yu Y."/>
            <person name="Kim N.-H."/>
            <person name="Lee O.R."/>
            <person name="Lee T.-H."/>
            <person name="Bashyal P."/>
            <person name="Kim T.-S."/>
            <person name="Lee W.-H."/>
            <person name="Kawkins C."/>
            <person name="Kim C.-K."/>
            <person name="Kim J.S."/>
            <person name="Ahn B.O."/>
            <person name="Rhee S.Y."/>
            <person name="Sohng J.K."/>
        </authorList>
    </citation>
    <scope>NUCLEOTIDE SEQUENCE</scope>
    <source>
        <tissue evidence="3">Leaf</tissue>
    </source>
</reference>
<feature type="transmembrane region" description="Helical" evidence="2">
    <location>
        <begin position="39"/>
        <end position="59"/>
    </location>
</feature>
<dbReference type="OrthoDB" id="1916325at2759"/>
<dbReference type="Proteomes" id="UP000634136">
    <property type="component" value="Unassembled WGS sequence"/>
</dbReference>
<gene>
    <name evidence="3" type="ORF">G2W53_040367</name>
</gene>
<protein>
    <submittedName>
        <fullName evidence="3">Extracellular ligand-gated ion channel protein</fullName>
    </submittedName>
</protein>
<dbReference type="AlphaFoldDB" id="A0A834SD92"/>
<feature type="transmembrane region" description="Helical" evidence="2">
    <location>
        <begin position="175"/>
        <end position="195"/>
    </location>
</feature>
<dbReference type="EMBL" id="JAAIUW010000013">
    <property type="protein sequence ID" value="KAF7801256.1"/>
    <property type="molecule type" value="Genomic_DNA"/>
</dbReference>
<accession>A0A834SD92</accession>
<evidence type="ECO:0000313" key="3">
    <source>
        <dbReference type="EMBL" id="KAF7801256.1"/>
    </source>
</evidence>
<dbReference type="InterPro" id="IPR021924">
    <property type="entry name" value="DUF3537"/>
</dbReference>
<feature type="transmembrane region" description="Helical" evidence="2">
    <location>
        <begin position="65"/>
        <end position="84"/>
    </location>
</feature>